<dbReference type="InterPro" id="IPR036689">
    <property type="entry name" value="ESAT-6-like_sf"/>
</dbReference>
<dbReference type="InterPro" id="IPR010310">
    <property type="entry name" value="T7SS_ESAT-6-like"/>
</dbReference>
<dbReference type="SUPFAM" id="SSF140453">
    <property type="entry name" value="EsxAB dimer-like"/>
    <property type="match status" value="1"/>
</dbReference>
<keyword evidence="2" id="KW-1185">Reference proteome</keyword>
<gene>
    <name evidence="1" type="ORF">F5897_000268</name>
</gene>
<proteinExistence type="predicted"/>
<reference evidence="1" key="1">
    <citation type="submission" date="2020-08" db="EMBL/GenBank/DDBJ databases">
        <title>Sequencing the genomes of 1000 actinobacteria strains.</title>
        <authorList>
            <person name="Klenk H.-P."/>
        </authorList>
    </citation>
    <scope>NUCLEOTIDE SEQUENCE [LARGE SCALE GENOMIC DNA]</scope>
    <source>
        <strain evidence="1">DSM 27064</strain>
    </source>
</reference>
<accession>A0A840DD54</accession>
<evidence type="ECO:0000313" key="1">
    <source>
        <dbReference type="EMBL" id="MBB4070984.1"/>
    </source>
</evidence>
<dbReference type="RefSeq" id="WP_124824296.1">
    <property type="nucleotide sequence ID" value="NZ_JACIFD010000002.1"/>
</dbReference>
<dbReference type="Pfam" id="PF06013">
    <property type="entry name" value="WXG100"/>
    <property type="match status" value="1"/>
</dbReference>
<evidence type="ECO:0000313" key="2">
    <source>
        <dbReference type="Proteomes" id="UP000571183"/>
    </source>
</evidence>
<organism evidence="1 2">
    <name type="scientific">Canibacter oris</name>
    <dbReference type="NCBI Taxonomy" id="1365628"/>
    <lineage>
        <taxon>Bacteria</taxon>
        <taxon>Bacillati</taxon>
        <taxon>Actinomycetota</taxon>
        <taxon>Actinomycetes</taxon>
        <taxon>Micrococcales</taxon>
        <taxon>Microbacteriaceae</taxon>
        <taxon>Canibacter</taxon>
    </lineage>
</organism>
<name>A0A840DD54_9MICO</name>
<dbReference type="Proteomes" id="UP000571183">
    <property type="component" value="Unassembled WGS sequence"/>
</dbReference>
<dbReference type="EMBL" id="JACIFD010000002">
    <property type="protein sequence ID" value="MBB4070984.1"/>
    <property type="molecule type" value="Genomic_DNA"/>
</dbReference>
<comment type="caution">
    <text evidence="1">The sequence shown here is derived from an EMBL/GenBank/DDBJ whole genome shotgun (WGS) entry which is preliminary data.</text>
</comment>
<dbReference type="Gene3D" id="1.10.287.1060">
    <property type="entry name" value="ESAT-6-like"/>
    <property type="match status" value="1"/>
</dbReference>
<sequence length="96" mass="10721">MNIRVSYGELEAAAGQIAQGREDMVSRLRLLEQQMQQLVASGFVTELASQKFAASYQQYTQHATGMIEQLSEIELFLRQTAQVLQETDSQIAARIG</sequence>
<dbReference type="AlphaFoldDB" id="A0A840DD54"/>
<protein>
    <submittedName>
        <fullName evidence="1">WXG100 family type VII secretion target</fullName>
    </submittedName>
</protein>